<dbReference type="AlphaFoldDB" id="A1ZY19"/>
<reference evidence="1 2" key="1">
    <citation type="submission" date="2007-01" db="EMBL/GenBank/DDBJ databases">
        <authorList>
            <person name="Haygood M."/>
            <person name="Podell S."/>
            <person name="Anderson C."/>
            <person name="Hopkinson B."/>
            <person name="Roe K."/>
            <person name="Barbeau K."/>
            <person name="Gaasterland T."/>
            <person name="Ferriera S."/>
            <person name="Johnson J."/>
            <person name="Kravitz S."/>
            <person name="Beeson K."/>
            <person name="Sutton G."/>
            <person name="Rogers Y.-H."/>
            <person name="Friedman R."/>
            <person name="Frazier M."/>
            <person name="Venter J.C."/>
        </authorList>
    </citation>
    <scope>NUCLEOTIDE SEQUENCE [LARGE SCALE GENOMIC DNA]</scope>
    <source>
        <strain evidence="1 2">ATCC 23134</strain>
    </source>
</reference>
<dbReference type="EMBL" id="AAWS01000062">
    <property type="protein sequence ID" value="EAY24756.1"/>
    <property type="molecule type" value="Genomic_DNA"/>
</dbReference>
<evidence type="ECO:0000313" key="1">
    <source>
        <dbReference type="EMBL" id="EAY24756.1"/>
    </source>
</evidence>
<protein>
    <submittedName>
        <fullName evidence="1">Uncharacterized protein</fullName>
    </submittedName>
</protein>
<evidence type="ECO:0000313" key="2">
    <source>
        <dbReference type="Proteomes" id="UP000004095"/>
    </source>
</evidence>
<sequence>MNAPEIVQQVLASNEKNIGDLIGKELNIILFADFIYRNPQLQNSIEVLYQEVYKKTVINLTQMFEDVLDQQNLTQNKAAQNQVKQYIQWFVNDLVNEYKAEVKDKVRWLERNNANRGGE</sequence>
<name>A1ZY19_MICM2</name>
<organism evidence="1 2">
    <name type="scientific">Microscilla marina ATCC 23134</name>
    <dbReference type="NCBI Taxonomy" id="313606"/>
    <lineage>
        <taxon>Bacteria</taxon>
        <taxon>Pseudomonadati</taxon>
        <taxon>Bacteroidota</taxon>
        <taxon>Cytophagia</taxon>
        <taxon>Cytophagales</taxon>
        <taxon>Microscillaceae</taxon>
        <taxon>Microscilla</taxon>
    </lineage>
</organism>
<dbReference type="Proteomes" id="UP000004095">
    <property type="component" value="Unassembled WGS sequence"/>
</dbReference>
<proteinExistence type="predicted"/>
<dbReference type="RefSeq" id="WP_002704254.1">
    <property type="nucleotide sequence ID" value="NZ_AAWS01000062.1"/>
</dbReference>
<accession>A1ZY19</accession>
<comment type="caution">
    <text evidence="1">The sequence shown here is derived from an EMBL/GenBank/DDBJ whole genome shotgun (WGS) entry which is preliminary data.</text>
</comment>
<gene>
    <name evidence="1" type="ORF">M23134_05558</name>
</gene>
<keyword evidence="2" id="KW-1185">Reference proteome</keyword>